<dbReference type="AlphaFoldDB" id="A0A7Z2VNF0"/>
<dbReference type="EMBL" id="CP051680">
    <property type="protein sequence ID" value="QJD86278.1"/>
    <property type="molecule type" value="Genomic_DNA"/>
</dbReference>
<dbReference type="InterPro" id="IPR050129">
    <property type="entry name" value="Zn_alcohol_dh"/>
</dbReference>
<dbReference type="RefSeq" id="WP_169282527.1">
    <property type="nucleotide sequence ID" value="NZ_CP051680.1"/>
</dbReference>
<protein>
    <submittedName>
        <fullName evidence="5">Alcohol dehydrogenase catalytic domain-containing protein</fullName>
    </submittedName>
</protein>
<dbReference type="PANTHER" id="PTHR43401">
    <property type="entry name" value="L-THREONINE 3-DEHYDROGENASE"/>
    <property type="match status" value="1"/>
</dbReference>
<accession>A0A7Z2VNF0</accession>
<organism evidence="5 6">
    <name type="scientific">Cohnella herbarum</name>
    <dbReference type="NCBI Taxonomy" id="2728023"/>
    <lineage>
        <taxon>Bacteria</taxon>
        <taxon>Bacillati</taxon>
        <taxon>Bacillota</taxon>
        <taxon>Bacilli</taxon>
        <taxon>Bacillales</taxon>
        <taxon>Paenibacillaceae</taxon>
        <taxon>Cohnella</taxon>
    </lineage>
</organism>
<evidence type="ECO:0000313" key="6">
    <source>
        <dbReference type="Proteomes" id="UP000502248"/>
    </source>
</evidence>
<gene>
    <name evidence="5" type="ORF">HH215_25995</name>
</gene>
<dbReference type="Pfam" id="PF08240">
    <property type="entry name" value="ADH_N"/>
    <property type="match status" value="1"/>
</dbReference>
<dbReference type="InterPro" id="IPR013154">
    <property type="entry name" value="ADH-like_N"/>
</dbReference>
<dbReference type="PANTHER" id="PTHR43401:SF2">
    <property type="entry name" value="L-THREONINE 3-DEHYDROGENASE"/>
    <property type="match status" value="1"/>
</dbReference>
<evidence type="ECO:0000259" key="4">
    <source>
        <dbReference type="Pfam" id="PF08240"/>
    </source>
</evidence>
<dbReference type="InterPro" id="IPR002328">
    <property type="entry name" value="ADH_Zn_CS"/>
</dbReference>
<evidence type="ECO:0000256" key="2">
    <source>
        <dbReference type="ARBA" id="ARBA00022833"/>
    </source>
</evidence>
<dbReference type="GO" id="GO:0008270">
    <property type="term" value="F:zinc ion binding"/>
    <property type="evidence" value="ECO:0007669"/>
    <property type="project" value="InterPro"/>
</dbReference>
<dbReference type="KEGG" id="cheb:HH215_25995"/>
<dbReference type="Gene3D" id="3.90.180.10">
    <property type="entry name" value="Medium-chain alcohol dehydrogenases, catalytic domain"/>
    <property type="match status" value="1"/>
</dbReference>
<proteinExistence type="predicted"/>
<keyword evidence="1" id="KW-0479">Metal-binding</keyword>
<name>A0A7Z2VNF0_9BACL</name>
<keyword evidence="2" id="KW-0862">Zinc</keyword>
<dbReference type="GO" id="GO:0016491">
    <property type="term" value="F:oxidoreductase activity"/>
    <property type="evidence" value="ECO:0007669"/>
    <property type="project" value="UniProtKB-KW"/>
</dbReference>
<dbReference type="Proteomes" id="UP000502248">
    <property type="component" value="Chromosome"/>
</dbReference>
<reference evidence="5 6" key="1">
    <citation type="submission" date="2020-04" db="EMBL/GenBank/DDBJ databases">
        <title>Genome sequencing of novel species.</title>
        <authorList>
            <person name="Heo J."/>
            <person name="Kim S.-J."/>
            <person name="Kim J.-S."/>
            <person name="Hong S.-B."/>
            <person name="Kwon S.-W."/>
        </authorList>
    </citation>
    <scope>NUCLEOTIDE SEQUENCE [LARGE SCALE GENOMIC DNA]</scope>
    <source>
        <strain evidence="5 6">MFER-1</strain>
    </source>
</reference>
<dbReference type="SUPFAM" id="SSF50129">
    <property type="entry name" value="GroES-like"/>
    <property type="match status" value="1"/>
</dbReference>
<keyword evidence="3" id="KW-0560">Oxidoreductase</keyword>
<dbReference type="InterPro" id="IPR011032">
    <property type="entry name" value="GroES-like_sf"/>
</dbReference>
<evidence type="ECO:0000256" key="3">
    <source>
        <dbReference type="ARBA" id="ARBA00023002"/>
    </source>
</evidence>
<feature type="domain" description="Alcohol dehydrogenase-like N-terminal" evidence="4">
    <location>
        <begin position="27"/>
        <end position="116"/>
    </location>
</feature>
<evidence type="ECO:0000256" key="1">
    <source>
        <dbReference type="ARBA" id="ARBA00022723"/>
    </source>
</evidence>
<keyword evidence="6" id="KW-1185">Reference proteome</keyword>
<dbReference type="PROSITE" id="PS00059">
    <property type="entry name" value="ADH_ZINC"/>
    <property type="match status" value="1"/>
</dbReference>
<evidence type="ECO:0000313" key="5">
    <source>
        <dbReference type="EMBL" id="QJD86278.1"/>
    </source>
</evidence>
<sequence length="124" mass="13218">MDSYKKIWEWTGYNELASRLVERNAPGPGEVEVRVQAIGICGTDLHIMSGRVRFAEQPLPLGHELAGVVERVGEGVSQWKAGDRVCMDPLIGCGGCPACLTGNKHRCPAAGEIGLQFPGVGNSS</sequence>